<evidence type="ECO:0000313" key="1">
    <source>
        <dbReference type="EMBL" id="JAH16554.1"/>
    </source>
</evidence>
<dbReference type="EMBL" id="GBXM01092023">
    <property type="protein sequence ID" value="JAH16554.1"/>
    <property type="molecule type" value="Transcribed_RNA"/>
</dbReference>
<reference evidence="1" key="2">
    <citation type="journal article" date="2015" name="Fish Shellfish Immunol.">
        <title>Early steps in the European eel (Anguilla anguilla)-Vibrio vulnificus interaction in the gills: Role of the RtxA13 toxin.</title>
        <authorList>
            <person name="Callol A."/>
            <person name="Pajuelo D."/>
            <person name="Ebbesson L."/>
            <person name="Teles M."/>
            <person name="MacKenzie S."/>
            <person name="Amaro C."/>
        </authorList>
    </citation>
    <scope>NUCLEOTIDE SEQUENCE</scope>
</reference>
<accession>A0A0E9QID8</accession>
<proteinExistence type="predicted"/>
<name>A0A0E9QID8_ANGAN</name>
<organism evidence="1">
    <name type="scientific">Anguilla anguilla</name>
    <name type="common">European freshwater eel</name>
    <name type="synonym">Muraena anguilla</name>
    <dbReference type="NCBI Taxonomy" id="7936"/>
    <lineage>
        <taxon>Eukaryota</taxon>
        <taxon>Metazoa</taxon>
        <taxon>Chordata</taxon>
        <taxon>Craniata</taxon>
        <taxon>Vertebrata</taxon>
        <taxon>Euteleostomi</taxon>
        <taxon>Actinopterygii</taxon>
        <taxon>Neopterygii</taxon>
        <taxon>Teleostei</taxon>
        <taxon>Anguilliformes</taxon>
        <taxon>Anguillidae</taxon>
        <taxon>Anguilla</taxon>
    </lineage>
</organism>
<protein>
    <submittedName>
        <fullName evidence="1">Uncharacterized protein</fullName>
    </submittedName>
</protein>
<dbReference type="AlphaFoldDB" id="A0A0E9QID8"/>
<reference evidence="1" key="1">
    <citation type="submission" date="2014-11" db="EMBL/GenBank/DDBJ databases">
        <authorList>
            <person name="Amaro Gonzalez C."/>
        </authorList>
    </citation>
    <scope>NUCLEOTIDE SEQUENCE</scope>
</reference>
<sequence>MWGLFNSAIAAPVSLWTSGRSYWWVGGCPPVTLFGRAST</sequence>